<dbReference type="EMBL" id="CP075566">
    <property type="protein sequence ID" value="QVW21833.1"/>
    <property type="molecule type" value="Genomic_DNA"/>
</dbReference>
<evidence type="ECO:0000313" key="5">
    <source>
        <dbReference type="EMBL" id="QVW21833.1"/>
    </source>
</evidence>
<keyword evidence="2" id="KW-0233">DNA recombination</keyword>
<evidence type="ECO:0000313" key="6">
    <source>
        <dbReference type="Proteomes" id="UP000681155"/>
    </source>
</evidence>
<dbReference type="InterPro" id="IPR011010">
    <property type="entry name" value="DNA_brk_join_enz"/>
</dbReference>
<organism evidence="5 6">
    <name type="scientific">Pseudomonas hormoni</name>
    <dbReference type="NCBI Taxonomy" id="3093767"/>
    <lineage>
        <taxon>Bacteria</taxon>
        <taxon>Pseudomonadati</taxon>
        <taxon>Pseudomonadota</taxon>
        <taxon>Gammaproteobacteria</taxon>
        <taxon>Pseudomonadales</taxon>
        <taxon>Pseudomonadaceae</taxon>
        <taxon>Pseudomonas</taxon>
    </lineage>
</organism>
<proteinExistence type="predicted"/>
<evidence type="ECO:0000256" key="3">
    <source>
        <dbReference type="SAM" id="MobiDB-lite"/>
    </source>
</evidence>
<dbReference type="Gene3D" id="1.10.443.10">
    <property type="entry name" value="Intergrase catalytic core"/>
    <property type="match status" value="1"/>
</dbReference>
<evidence type="ECO:0000256" key="2">
    <source>
        <dbReference type="ARBA" id="ARBA00023172"/>
    </source>
</evidence>
<dbReference type="RefSeq" id="WP_214377646.1">
    <property type="nucleotide sequence ID" value="NZ_CP075566.1"/>
</dbReference>
<dbReference type="SUPFAM" id="SSF56349">
    <property type="entry name" value="DNA breaking-rejoining enzymes"/>
    <property type="match status" value="1"/>
</dbReference>
<dbReference type="PANTHER" id="PTHR30349:SF64">
    <property type="entry name" value="PROPHAGE INTEGRASE INTD-RELATED"/>
    <property type="match status" value="1"/>
</dbReference>
<feature type="compositionally biased region" description="Basic and acidic residues" evidence="3">
    <location>
        <begin position="26"/>
        <end position="40"/>
    </location>
</feature>
<protein>
    <submittedName>
        <fullName evidence="5">Site-specific integrase</fullName>
    </submittedName>
</protein>
<dbReference type="Pfam" id="PF00589">
    <property type="entry name" value="Phage_integrase"/>
    <property type="match status" value="1"/>
</dbReference>
<feature type="compositionally biased region" description="Acidic residues" evidence="3">
    <location>
        <begin position="41"/>
        <end position="57"/>
    </location>
</feature>
<evidence type="ECO:0000259" key="4">
    <source>
        <dbReference type="PROSITE" id="PS51898"/>
    </source>
</evidence>
<reference evidence="5 6" key="1">
    <citation type="submission" date="2021-05" db="EMBL/GenBank/DDBJ databases">
        <title>Complete genome of the cytokinin-producing biocontrol strain Pseudomonas fluorescens G20-18.</title>
        <authorList>
            <person name="Nielsen T.K."/>
            <person name="Mekureyaw M.F."/>
            <person name="Hansen L.H."/>
            <person name="Nicolaisen M.H."/>
            <person name="Roitsch T.G."/>
            <person name="Hennessy R.C."/>
        </authorList>
    </citation>
    <scope>NUCLEOTIDE SEQUENCE [LARGE SCALE GENOMIC DNA]</scope>
    <source>
        <strain evidence="5 6">G20-18</strain>
    </source>
</reference>
<dbReference type="PANTHER" id="PTHR30349">
    <property type="entry name" value="PHAGE INTEGRASE-RELATED"/>
    <property type="match status" value="1"/>
</dbReference>
<keyword evidence="6" id="KW-1185">Reference proteome</keyword>
<name>A0ABX8EU93_9PSED</name>
<dbReference type="CDD" id="cd00397">
    <property type="entry name" value="DNA_BRE_C"/>
    <property type="match status" value="1"/>
</dbReference>
<feature type="domain" description="Tyr recombinase" evidence="4">
    <location>
        <begin position="343"/>
        <end position="539"/>
    </location>
</feature>
<keyword evidence="1" id="KW-0229">DNA integration</keyword>
<gene>
    <name evidence="5" type="ORF">KJF94_18270</name>
</gene>
<evidence type="ECO:0000256" key="1">
    <source>
        <dbReference type="ARBA" id="ARBA00022908"/>
    </source>
</evidence>
<dbReference type="InterPro" id="IPR050090">
    <property type="entry name" value="Tyrosine_recombinase_XerCD"/>
</dbReference>
<feature type="region of interest" description="Disordered" evidence="3">
    <location>
        <begin position="1"/>
        <end position="57"/>
    </location>
</feature>
<accession>A0ABX8EU93</accession>
<dbReference type="InterPro" id="IPR013762">
    <property type="entry name" value="Integrase-like_cat_sf"/>
</dbReference>
<dbReference type="Proteomes" id="UP000681155">
    <property type="component" value="Chromosome"/>
</dbReference>
<sequence>MSTNKKPRKASNDDDQTELDFIDGVHAADREDDQGGREDGFDADDDDGDDSDEQLDSEFQNDVEEAAEAELAALLEETGGHVKQRVGNLATKLEMYPGGAFPISQYSLYAEDIWTLFKNRFGSPRRINFVGMTQPMKELKKGMSYYVLPDFAPFGTIRSYVTSYFQASQFVLLERYLFGPNFLDGTPDSIALINHRMINKALDLAKAEGTAARHYHALFYMIRLWSSLSTQGLMPLGLALDIDMRKVDSIERRRDVMQHFAGSMSTWQPYSEDDLSELVEYALFWTEKAAPRLLDVVEYVREKKLDQTAKCTVVRYRVDTELEEKLNVKLEGKTLVEASRKSYDYEYTTHEQHVYSWLRSYCVSVDNVRNGIFVLLALITGLRAGELSSLKFDDIIKEGNGDYTIRVTRYKTADDPNVNGEVDFLPLPRFIGDKIEELKQLRSIYTLAAQGYIFQSTKSRKEMNKPTHNIVQFICRELGEATNVDRIHTHRFRKTIAEILINRNERNIDLIRHLFGHKSFAMTLKYIGRNPHLVRSVAQAIEQNYTAEFTELVSAVKNGASSGPNAIRLLDRIKARPDAFSGKQLKVTIFVYISHLLSSGEPLFIHRTAMGSYCLSTETYSSPDLPPCLEHMTGTVTNMLPNPTRCDISCKHAVVVEKAKHAIQDNVKFYSNMLEKAGDTLSERAKRMILKKIASNNEHLNNLETNKLENIDQRIPVKQVTA</sequence>
<dbReference type="PROSITE" id="PS51898">
    <property type="entry name" value="TYR_RECOMBINASE"/>
    <property type="match status" value="1"/>
</dbReference>
<dbReference type="InterPro" id="IPR002104">
    <property type="entry name" value="Integrase_catalytic"/>
</dbReference>